<dbReference type="EMBL" id="CP094532">
    <property type="protein sequence ID" value="UOE42219.1"/>
    <property type="molecule type" value="Genomic_DNA"/>
</dbReference>
<keyword evidence="3" id="KW-1185">Reference proteome</keyword>
<dbReference type="PROSITE" id="PS51257">
    <property type="entry name" value="PROKAR_LIPOPROTEIN"/>
    <property type="match status" value="1"/>
</dbReference>
<reference evidence="2 3" key="1">
    <citation type="submission" date="2022-03" db="EMBL/GenBank/DDBJ databases">
        <title>Chryseobacterium sp. isolated from particulate matters in swine house.</title>
        <authorList>
            <person name="Won M."/>
            <person name="Kim S.-J."/>
            <person name="Kwon S.-W."/>
        </authorList>
    </citation>
    <scope>NUCLEOTIDE SEQUENCE [LARGE SCALE GENOMIC DNA]</scope>
    <source>
        <strain evidence="2 3">SC2-2</strain>
    </source>
</reference>
<keyword evidence="1" id="KW-0732">Signal</keyword>
<evidence type="ECO:0000313" key="2">
    <source>
        <dbReference type="EMBL" id="UOE42219.1"/>
    </source>
</evidence>
<name>A0ABY4BTK3_9FLAO</name>
<evidence type="ECO:0000256" key="1">
    <source>
        <dbReference type="SAM" id="SignalP"/>
    </source>
</evidence>
<organism evidence="2 3">
    <name type="scientific">Chryseobacterium suipulveris</name>
    <dbReference type="NCBI Taxonomy" id="2929800"/>
    <lineage>
        <taxon>Bacteria</taxon>
        <taxon>Pseudomonadati</taxon>
        <taxon>Bacteroidota</taxon>
        <taxon>Flavobacteriia</taxon>
        <taxon>Flavobacteriales</taxon>
        <taxon>Weeksellaceae</taxon>
        <taxon>Chryseobacterium group</taxon>
        <taxon>Chryseobacterium</taxon>
    </lineage>
</organism>
<gene>
    <name evidence="2" type="ORF">MTP09_06160</name>
</gene>
<dbReference type="RefSeq" id="WP_243551203.1">
    <property type="nucleotide sequence ID" value="NZ_CP094532.1"/>
</dbReference>
<accession>A0ABY4BTK3</accession>
<dbReference type="Proteomes" id="UP000831460">
    <property type="component" value="Chromosome"/>
</dbReference>
<sequence>MKTNLLILLFTIFLLSCMTSKNSENVSVLFKRWKIDYVELNNQKMEEFGKEEGSMEYEFKKDNTYTVYDNGTESNGKWEFNVEEKSVYFQNPYGEIEGKVTAISKDKIILIPTTKIGKHPELEIVKFHYKPK</sequence>
<feature type="signal peptide" evidence="1">
    <location>
        <begin position="1"/>
        <end position="23"/>
    </location>
</feature>
<evidence type="ECO:0000313" key="3">
    <source>
        <dbReference type="Proteomes" id="UP000831460"/>
    </source>
</evidence>
<proteinExistence type="predicted"/>
<feature type="chain" id="PRO_5046682182" evidence="1">
    <location>
        <begin position="24"/>
        <end position="132"/>
    </location>
</feature>
<protein>
    <submittedName>
        <fullName evidence="2">DUF4923 family protein</fullName>
    </submittedName>
</protein>